<dbReference type="AlphaFoldDB" id="A0A1F6DVB0"/>
<sequence>MEGEPNHLFRSGQMHHYRQLQDRIVRTESALIDCQKMLQELSADIQTDETELATLKGKREQHATPSHQTGLLDLEKRAEATIRVRKLERLNLINIVHRNQTEMEALRAEQKGLLFMDPAYGSKERPN</sequence>
<reference evidence="1 2" key="1">
    <citation type="journal article" date="2016" name="Nat. Commun.">
        <title>Thousands of microbial genomes shed light on interconnected biogeochemical processes in an aquifer system.</title>
        <authorList>
            <person name="Anantharaman K."/>
            <person name="Brown C.T."/>
            <person name="Hug L.A."/>
            <person name="Sharon I."/>
            <person name="Castelle C.J."/>
            <person name="Probst A.J."/>
            <person name="Thomas B.C."/>
            <person name="Singh A."/>
            <person name="Wilkins M.J."/>
            <person name="Karaoz U."/>
            <person name="Brodie E.L."/>
            <person name="Williams K.H."/>
            <person name="Hubbard S.S."/>
            <person name="Banfield J.F."/>
        </authorList>
    </citation>
    <scope>NUCLEOTIDE SEQUENCE [LARGE SCALE GENOMIC DNA]</scope>
</reference>
<accession>A0A1F6DVB0</accession>
<dbReference type="EMBL" id="MFLK01000052">
    <property type="protein sequence ID" value="OGG65323.1"/>
    <property type="molecule type" value="Genomic_DNA"/>
</dbReference>
<evidence type="ECO:0000313" key="2">
    <source>
        <dbReference type="Proteomes" id="UP000177652"/>
    </source>
</evidence>
<proteinExistence type="predicted"/>
<name>A0A1F6DVB0_9BACT</name>
<dbReference type="Proteomes" id="UP000177652">
    <property type="component" value="Unassembled WGS sequence"/>
</dbReference>
<gene>
    <name evidence="1" type="ORF">A3D71_04555</name>
</gene>
<evidence type="ECO:0000313" key="1">
    <source>
        <dbReference type="EMBL" id="OGG65323.1"/>
    </source>
</evidence>
<protein>
    <recommendedName>
        <fullName evidence="3">Flagellar FliJ protein</fullName>
    </recommendedName>
</protein>
<organism evidence="1 2">
    <name type="scientific">Candidatus Kaiserbacteria bacterium RIFCSPHIGHO2_02_FULL_55_20</name>
    <dbReference type="NCBI Taxonomy" id="1798497"/>
    <lineage>
        <taxon>Bacteria</taxon>
        <taxon>Candidatus Kaiseribacteriota</taxon>
    </lineage>
</organism>
<evidence type="ECO:0008006" key="3">
    <source>
        <dbReference type="Google" id="ProtNLM"/>
    </source>
</evidence>
<dbReference type="STRING" id="1798497.A3D71_04555"/>
<comment type="caution">
    <text evidence="1">The sequence shown here is derived from an EMBL/GenBank/DDBJ whole genome shotgun (WGS) entry which is preliminary data.</text>
</comment>